<sequence>KAQLQSQYQQLKGKYVVVKAIKDNSGFGWCPYTGRPTAPPSVWKEYITAHPRANEFQSKGLALFEELDAIFSGSIATGHYASSSLDVNAFHSETGDDSDVQGSESSDAPPFIAVNEVVNELDHNDPSNTVVRPSLQDDSVSPARHNKARSKRKSPTTGQRISSALEMLANSHERKIKQKFDTKAEKQVALADFMARFGGQWLLKTN</sequence>
<organism evidence="2 3">
    <name type="scientific">Lagenidium giganteum</name>
    <dbReference type="NCBI Taxonomy" id="4803"/>
    <lineage>
        <taxon>Eukaryota</taxon>
        <taxon>Sar</taxon>
        <taxon>Stramenopiles</taxon>
        <taxon>Oomycota</taxon>
        <taxon>Peronosporomycetes</taxon>
        <taxon>Pythiales</taxon>
        <taxon>Pythiaceae</taxon>
    </lineage>
</organism>
<comment type="caution">
    <text evidence="2">The sequence shown here is derived from an EMBL/GenBank/DDBJ whole genome shotgun (WGS) entry which is preliminary data.</text>
</comment>
<evidence type="ECO:0008006" key="4">
    <source>
        <dbReference type="Google" id="ProtNLM"/>
    </source>
</evidence>
<evidence type="ECO:0000313" key="2">
    <source>
        <dbReference type="EMBL" id="DBA02856.1"/>
    </source>
</evidence>
<dbReference type="PANTHER" id="PTHR47584">
    <property type="match status" value="1"/>
</dbReference>
<dbReference type="Proteomes" id="UP001146120">
    <property type="component" value="Unassembled WGS sequence"/>
</dbReference>
<dbReference type="PANTHER" id="PTHR47584:SF14">
    <property type="entry name" value="L10-INTERACTING MYB DOMAIN-CONTAINING PROTEIN-LIKE"/>
    <property type="match status" value="1"/>
</dbReference>
<dbReference type="EMBL" id="DAKRPA010000026">
    <property type="protein sequence ID" value="DBA02856.1"/>
    <property type="molecule type" value="Genomic_DNA"/>
</dbReference>
<dbReference type="InterPro" id="IPR045026">
    <property type="entry name" value="LIMYB"/>
</dbReference>
<feature type="region of interest" description="Disordered" evidence="1">
    <location>
        <begin position="123"/>
        <end position="159"/>
    </location>
</feature>
<protein>
    <recommendedName>
        <fullName evidence="4">Myb/SANT-like domain-containing protein</fullName>
    </recommendedName>
</protein>
<dbReference type="AlphaFoldDB" id="A0AAV2Z966"/>
<keyword evidence="3" id="KW-1185">Reference proteome</keyword>
<reference evidence="2" key="1">
    <citation type="submission" date="2022-11" db="EMBL/GenBank/DDBJ databases">
        <authorList>
            <person name="Morgan W.R."/>
            <person name="Tartar A."/>
        </authorList>
    </citation>
    <scope>NUCLEOTIDE SEQUENCE</scope>
    <source>
        <strain evidence="2">ARSEF 373</strain>
    </source>
</reference>
<accession>A0AAV2Z966</accession>
<reference evidence="2" key="2">
    <citation type="journal article" date="2023" name="Microbiol Resour">
        <title>Decontamination and Annotation of the Draft Genome Sequence of the Oomycete Lagenidium giganteum ARSEF 373.</title>
        <authorList>
            <person name="Morgan W.R."/>
            <person name="Tartar A."/>
        </authorList>
    </citation>
    <scope>NUCLEOTIDE SEQUENCE</scope>
    <source>
        <strain evidence="2">ARSEF 373</strain>
    </source>
</reference>
<feature type="compositionally biased region" description="Polar residues" evidence="1">
    <location>
        <begin position="126"/>
        <end position="139"/>
    </location>
</feature>
<feature type="compositionally biased region" description="Basic residues" evidence="1">
    <location>
        <begin position="144"/>
        <end position="154"/>
    </location>
</feature>
<proteinExistence type="predicted"/>
<evidence type="ECO:0000256" key="1">
    <source>
        <dbReference type="SAM" id="MobiDB-lite"/>
    </source>
</evidence>
<evidence type="ECO:0000313" key="3">
    <source>
        <dbReference type="Proteomes" id="UP001146120"/>
    </source>
</evidence>
<feature type="non-terminal residue" evidence="2">
    <location>
        <position position="1"/>
    </location>
</feature>
<gene>
    <name evidence="2" type="ORF">N0F65_006646</name>
</gene>
<name>A0AAV2Z966_9STRA</name>